<dbReference type="RefSeq" id="WP_007976510.1">
    <property type="nucleotide sequence ID" value="NZ_AEMG01000002.1"/>
</dbReference>
<dbReference type="PROSITE" id="PS50109">
    <property type="entry name" value="HIS_KIN"/>
    <property type="match status" value="1"/>
</dbReference>
<dbReference type="Pfam" id="PF00512">
    <property type="entry name" value="HisKA"/>
    <property type="match status" value="1"/>
</dbReference>
<keyword evidence="4" id="KW-0597">Phosphoprotein</keyword>
<evidence type="ECO:0000259" key="15">
    <source>
        <dbReference type="PROSITE" id="PS50112"/>
    </source>
</evidence>
<keyword evidence="9" id="KW-0067">ATP-binding</keyword>
<sequence length="563" mass="62331">MQVTPSATLSVVSTLVILGVTAFIWRYRSRPGATPLVGFTTAAAVWTAGNALQIASTSLAGKLFWVNVQYFGIVAIPITWFVFACEYTGHDEWLTRRTFSILFLYAGGTLVLVWTNPVHHLVRTSSELVVTDGVVRLDRTFGPWFWTSVVYSNLVDGLGTLLLLRGLIRARRFFRGQATALIVGTMIPWTASALFYNGLLGIEPEVFFAATAIAFAYAIWHHRLFDLVPVGRSAVVDEMTDAVIVTDDSGRLVDTNPAANRLLDVSSDDIGRRFDDVCAAFPELVECFRARRVPETPIVSDVGGDLRYLDVHCSKVSDSGTKLSGTILIVRDVTEFERKKRAVERHNERLERVGHTIAHDLRNPLNVAEGYLGLERERSDGEYFDNVERAHDRMEEIIDDVLSMARHERSERFESLDLERLAERAWENVETDAATVSIETGPVVVRANEGQLSSVFENLFRNAVEHAGPTVAVEVGWKEDENEQRSGTIYVGDDGPGIPPTEQGRVFDHGYSTRTDGTGAGLSIVAGIAERHGWEVNATDNTRRGARFDISGVQTSSPGRELD</sequence>
<dbReference type="InterPro" id="IPR050351">
    <property type="entry name" value="BphY/WalK/GraS-like"/>
</dbReference>
<dbReference type="InterPro" id="IPR036890">
    <property type="entry name" value="HATPase_C_sf"/>
</dbReference>
<feature type="domain" description="PAS" evidence="15">
    <location>
        <begin position="235"/>
        <end position="270"/>
    </location>
</feature>
<dbReference type="NCBIfam" id="TIGR00229">
    <property type="entry name" value="sensory_box"/>
    <property type="match status" value="1"/>
</dbReference>
<dbReference type="Gene3D" id="3.30.450.20">
    <property type="entry name" value="PAS domain"/>
    <property type="match status" value="1"/>
</dbReference>
<dbReference type="EMBL" id="FRAN01000002">
    <property type="protein sequence ID" value="SHK68141.1"/>
    <property type="molecule type" value="Genomic_DNA"/>
</dbReference>
<reference evidence="19" key="2">
    <citation type="submission" date="2016-11" db="EMBL/GenBank/DDBJ databases">
        <authorList>
            <person name="Varghese N."/>
            <person name="Submissions S."/>
        </authorList>
    </citation>
    <scope>NUCLEOTIDE SEQUENCE [LARGE SCALE GENOMIC DNA]</scope>
    <source>
        <strain evidence="19">DX253</strain>
    </source>
</reference>
<name>E7QN80_HALPU</name>
<dbReference type="Pfam" id="PF08448">
    <property type="entry name" value="PAS_4"/>
    <property type="match status" value="1"/>
</dbReference>
<feature type="transmembrane region" description="Helical" evidence="13">
    <location>
        <begin position="68"/>
        <end position="87"/>
    </location>
</feature>
<dbReference type="SUPFAM" id="SSF47384">
    <property type="entry name" value="Homodimeric domain of signal transducing histidine kinase"/>
    <property type="match status" value="1"/>
</dbReference>
<evidence type="ECO:0000256" key="13">
    <source>
        <dbReference type="SAM" id="Phobius"/>
    </source>
</evidence>
<dbReference type="PANTHER" id="PTHR42878:SF7">
    <property type="entry name" value="SENSOR HISTIDINE KINASE GLRK"/>
    <property type="match status" value="1"/>
</dbReference>
<comment type="subcellular location">
    <subcellularLocation>
        <location evidence="2">Membrane</location>
        <topology evidence="2">Multi-pass membrane protein</topology>
    </subcellularLocation>
</comment>
<dbReference type="OrthoDB" id="8127at2157"/>
<evidence type="ECO:0000256" key="12">
    <source>
        <dbReference type="ARBA" id="ARBA00023136"/>
    </source>
</evidence>
<dbReference type="STRING" id="797209.GCA_000376445_01816"/>
<feature type="transmembrane region" description="Helical" evidence="13">
    <location>
        <begin position="6"/>
        <end position="24"/>
    </location>
</feature>
<evidence type="ECO:0000256" key="8">
    <source>
        <dbReference type="ARBA" id="ARBA00022777"/>
    </source>
</evidence>
<feature type="transmembrane region" description="Helical" evidence="13">
    <location>
        <begin position="36"/>
        <end position="56"/>
    </location>
</feature>
<keyword evidence="19" id="KW-1185">Reference proteome</keyword>
<dbReference type="SUPFAM" id="SSF55785">
    <property type="entry name" value="PYP-like sensor domain (PAS domain)"/>
    <property type="match status" value="1"/>
</dbReference>
<evidence type="ECO:0000256" key="2">
    <source>
        <dbReference type="ARBA" id="ARBA00004141"/>
    </source>
</evidence>
<evidence type="ECO:0000256" key="6">
    <source>
        <dbReference type="ARBA" id="ARBA00022692"/>
    </source>
</evidence>
<evidence type="ECO:0000313" key="16">
    <source>
        <dbReference type="EMBL" id="EFW93875.1"/>
    </source>
</evidence>
<feature type="transmembrane region" description="Helical" evidence="13">
    <location>
        <begin position="180"/>
        <end position="200"/>
    </location>
</feature>
<keyword evidence="8 16" id="KW-0418">Kinase</keyword>
<dbReference type="InterPro" id="IPR003661">
    <property type="entry name" value="HisK_dim/P_dom"/>
</dbReference>
<dbReference type="PANTHER" id="PTHR42878">
    <property type="entry name" value="TWO-COMPONENT HISTIDINE KINASE"/>
    <property type="match status" value="1"/>
</dbReference>
<dbReference type="InterPro" id="IPR005467">
    <property type="entry name" value="His_kinase_dom"/>
</dbReference>
<dbReference type="EC" id="2.7.13.3" evidence="3"/>
<evidence type="ECO:0000256" key="10">
    <source>
        <dbReference type="ARBA" id="ARBA00022989"/>
    </source>
</evidence>
<evidence type="ECO:0000256" key="5">
    <source>
        <dbReference type="ARBA" id="ARBA00022679"/>
    </source>
</evidence>
<dbReference type="InterPro" id="IPR013656">
    <property type="entry name" value="PAS_4"/>
</dbReference>
<keyword evidence="6 13" id="KW-0812">Transmembrane</keyword>
<feature type="transmembrane region" description="Helical" evidence="13">
    <location>
        <begin position="144"/>
        <end position="168"/>
    </location>
</feature>
<dbReference type="InterPro" id="IPR036097">
    <property type="entry name" value="HisK_dim/P_sf"/>
</dbReference>
<dbReference type="SMART" id="SM00388">
    <property type="entry name" value="HisKA"/>
    <property type="match status" value="1"/>
</dbReference>
<dbReference type="Proteomes" id="UP000003751">
    <property type="component" value="Unassembled WGS sequence"/>
</dbReference>
<evidence type="ECO:0000313" key="19">
    <source>
        <dbReference type="Proteomes" id="UP000184203"/>
    </source>
</evidence>
<dbReference type="Pfam" id="PF16927">
    <property type="entry name" value="HisKA_7TM"/>
    <property type="match status" value="1"/>
</dbReference>
<dbReference type="InterPro" id="IPR003594">
    <property type="entry name" value="HATPase_dom"/>
</dbReference>
<dbReference type="Proteomes" id="UP000184203">
    <property type="component" value="Unassembled WGS sequence"/>
</dbReference>
<evidence type="ECO:0000256" key="7">
    <source>
        <dbReference type="ARBA" id="ARBA00022741"/>
    </source>
</evidence>
<dbReference type="PATRIC" id="fig|797209.4.peg.387"/>
<feature type="domain" description="Histidine kinase" evidence="14">
    <location>
        <begin position="356"/>
        <end position="556"/>
    </location>
</feature>
<evidence type="ECO:0000256" key="1">
    <source>
        <dbReference type="ARBA" id="ARBA00000085"/>
    </source>
</evidence>
<feature type="transmembrane region" description="Helical" evidence="13">
    <location>
        <begin position="99"/>
        <end position="116"/>
    </location>
</feature>
<keyword evidence="5" id="KW-0808">Transferase</keyword>
<evidence type="ECO:0000256" key="11">
    <source>
        <dbReference type="ARBA" id="ARBA00023012"/>
    </source>
</evidence>
<dbReference type="SMART" id="SM00387">
    <property type="entry name" value="HATPase_c"/>
    <property type="match status" value="1"/>
</dbReference>
<accession>E7QN80</accession>
<dbReference type="eggNOG" id="arCOG02327">
    <property type="taxonomic scope" value="Archaea"/>
</dbReference>
<protein>
    <recommendedName>
        <fullName evidence="3">histidine kinase</fullName>
        <ecNumber evidence="3">2.7.13.3</ecNumber>
    </recommendedName>
</protein>
<dbReference type="InterPro" id="IPR035965">
    <property type="entry name" value="PAS-like_dom_sf"/>
</dbReference>
<dbReference type="EMBL" id="AEMG01000002">
    <property type="protein sequence ID" value="EFW93875.1"/>
    <property type="molecule type" value="Genomic_DNA"/>
</dbReference>
<dbReference type="SUPFAM" id="SSF55874">
    <property type="entry name" value="ATPase domain of HSP90 chaperone/DNA topoisomerase II/histidine kinase"/>
    <property type="match status" value="1"/>
</dbReference>
<dbReference type="GO" id="GO:0000156">
    <property type="term" value="F:phosphorelay response regulator activity"/>
    <property type="evidence" value="ECO:0007669"/>
    <property type="project" value="TreeGrafter"/>
</dbReference>
<dbReference type="InterPro" id="IPR004358">
    <property type="entry name" value="Sig_transdc_His_kin-like_C"/>
</dbReference>
<evidence type="ECO:0000256" key="4">
    <source>
        <dbReference type="ARBA" id="ARBA00022553"/>
    </source>
</evidence>
<dbReference type="AlphaFoldDB" id="E7QN80"/>
<keyword evidence="10 13" id="KW-1133">Transmembrane helix</keyword>
<evidence type="ECO:0000256" key="9">
    <source>
        <dbReference type="ARBA" id="ARBA00022840"/>
    </source>
</evidence>
<dbReference type="CDD" id="cd00075">
    <property type="entry name" value="HATPase"/>
    <property type="match status" value="1"/>
</dbReference>
<dbReference type="Gene3D" id="1.10.287.130">
    <property type="match status" value="1"/>
</dbReference>
<organism evidence="16 18">
    <name type="scientific">Haladaptatus paucihalophilus DX253</name>
    <dbReference type="NCBI Taxonomy" id="797209"/>
    <lineage>
        <taxon>Archaea</taxon>
        <taxon>Methanobacteriati</taxon>
        <taxon>Methanobacteriota</taxon>
        <taxon>Stenosarchaea group</taxon>
        <taxon>Halobacteria</taxon>
        <taxon>Halobacteriales</taxon>
        <taxon>Haladaptataceae</taxon>
        <taxon>Haladaptatus</taxon>
    </lineage>
</organism>
<evidence type="ECO:0000259" key="14">
    <source>
        <dbReference type="PROSITE" id="PS50109"/>
    </source>
</evidence>
<dbReference type="PROSITE" id="PS50112">
    <property type="entry name" value="PAS"/>
    <property type="match status" value="1"/>
</dbReference>
<keyword evidence="7" id="KW-0547">Nucleotide-binding</keyword>
<proteinExistence type="predicted"/>
<comment type="catalytic activity">
    <reaction evidence="1">
        <text>ATP + protein L-histidine = ADP + protein N-phospho-L-histidine.</text>
        <dbReference type="EC" id="2.7.13.3"/>
    </reaction>
</comment>
<dbReference type="PRINTS" id="PR00344">
    <property type="entry name" value="BCTRLSENSOR"/>
</dbReference>
<keyword evidence="12 13" id="KW-0472">Membrane</keyword>
<dbReference type="GO" id="GO:0030295">
    <property type="term" value="F:protein kinase activator activity"/>
    <property type="evidence" value="ECO:0007669"/>
    <property type="project" value="TreeGrafter"/>
</dbReference>
<dbReference type="InterPro" id="IPR000014">
    <property type="entry name" value="PAS"/>
</dbReference>
<dbReference type="GO" id="GO:0005524">
    <property type="term" value="F:ATP binding"/>
    <property type="evidence" value="ECO:0007669"/>
    <property type="project" value="UniProtKB-KW"/>
</dbReference>
<evidence type="ECO:0000256" key="3">
    <source>
        <dbReference type="ARBA" id="ARBA00012438"/>
    </source>
</evidence>
<gene>
    <name evidence="17" type="ORF">SAMN05444342_2089</name>
    <name evidence="16" type="ORF">ZOD2009_01990</name>
</gene>
<evidence type="ECO:0000313" key="17">
    <source>
        <dbReference type="EMBL" id="SHK68141.1"/>
    </source>
</evidence>
<dbReference type="GO" id="GO:0016020">
    <property type="term" value="C:membrane"/>
    <property type="evidence" value="ECO:0007669"/>
    <property type="project" value="UniProtKB-SubCell"/>
</dbReference>
<dbReference type="CDD" id="cd00082">
    <property type="entry name" value="HisKA"/>
    <property type="match status" value="1"/>
</dbReference>
<reference evidence="16 18" key="1">
    <citation type="journal article" date="2014" name="ISME J.">
        <title>Trehalose/2-sulfotrehalose biosynthesis and glycine-betaine uptake are widely spread mechanisms for osmoadaptation in the Halobacteriales.</title>
        <authorList>
            <person name="Youssef N.H."/>
            <person name="Savage-Ashlock K.N."/>
            <person name="McCully A.L."/>
            <person name="Luedtke B."/>
            <person name="Shaw E.I."/>
            <person name="Hoff W.D."/>
            <person name="Elshahed M.S."/>
        </authorList>
    </citation>
    <scope>NUCLEOTIDE SEQUENCE [LARGE SCALE GENOMIC DNA]</scope>
    <source>
        <strain evidence="16 18">DX253</strain>
    </source>
</reference>
<dbReference type="GO" id="GO:0007234">
    <property type="term" value="P:osmosensory signaling via phosphorelay pathway"/>
    <property type="evidence" value="ECO:0007669"/>
    <property type="project" value="TreeGrafter"/>
</dbReference>
<dbReference type="Gene3D" id="3.30.565.10">
    <property type="entry name" value="Histidine kinase-like ATPase, C-terminal domain"/>
    <property type="match status" value="1"/>
</dbReference>
<dbReference type="InterPro" id="IPR031621">
    <property type="entry name" value="HisKA_7TM"/>
</dbReference>
<dbReference type="CDD" id="cd00130">
    <property type="entry name" value="PAS"/>
    <property type="match status" value="1"/>
</dbReference>
<dbReference type="Pfam" id="PF02518">
    <property type="entry name" value="HATPase_c"/>
    <property type="match status" value="1"/>
</dbReference>
<evidence type="ECO:0000313" key="18">
    <source>
        <dbReference type="Proteomes" id="UP000003751"/>
    </source>
</evidence>
<reference evidence="17" key="3">
    <citation type="submission" date="2016-11" db="EMBL/GenBank/DDBJ databases">
        <authorList>
            <person name="Jaros S."/>
            <person name="Januszkiewicz K."/>
            <person name="Wedrychowicz H."/>
        </authorList>
    </citation>
    <scope>NUCLEOTIDE SEQUENCE [LARGE SCALE GENOMIC DNA]</scope>
    <source>
        <strain evidence="17">DX253</strain>
    </source>
</reference>
<dbReference type="GO" id="GO:0000155">
    <property type="term" value="F:phosphorelay sensor kinase activity"/>
    <property type="evidence" value="ECO:0007669"/>
    <property type="project" value="InterPro"/>
</dbReference>
<keyword evidence="11" id="KW-0902">Two-component regulatory system</keyword>